<dbReference type="STRING" id="554083.BKD30_06565"/>
<accession>A0A1R1LC86</accession>
<evidence type="ECO:0000259" key="1">
    <source>
        <dbReference type="Pfam" id="PF08241"/>
    </source>
</evidence>
<dbReference type="InterPro" id="IPR029063">
    <property type="entry name" value="SAM-dependent_MTases_sf"/>
</dbReference>
<reference evidence="2 3" key="1">
    <citation type="submission" date="2016-12" db="EMBL/GenBank/DDBJ databases">
        <title>Draft genome of Tersicoccus phoenicis 1P05MA.</title>
        <authorList>
            <person name="Nakajima Y."/>
            <person name="Yoshizawa S."/>
            <person name="Nakamura K."/>
            <person name="Ogura Y."/>
            <person name="Hayashi T."/>
            <person name="Kogure K."/>
        </authorList>
    </citation>
    <scope>NUCLEOTIDE SEQUENCE [LARGE SCALE GENOMIC DNA]</scope>
    <source>
        <strain evidence="2 3">1p05MA</strain>
    </source>
</reference>
<dbReference type="Gene3D" id="3.40.50.150">
    <property type="entry name" value="Vaccinia Virus protein VP39"/>
    <property type="match status" value="1"/>
</dbReference>
<dbReference type="CDD" id="cd02440">
    <property type="entry name" value="AdoMet_MTases"/>
    <property type="match status" value="1"/>
</dbReference>
<feature type="domain" description="Methyltransferase type 11" evidence="1">
    <location>
        <begin position="26"/>
        <end position="119"/>
    </location>
</feature>
<sequence length="197" mass="21029">MTTRITVEELGRLRRDLLAGLSGTVLEIGAGEGRDLTDVPASVDWVGVEPSRRARRRLASVAADRGFRAPLDARAEALPVADDSVDVVLAVLALCSVDDLDLALAEARRVLRPDGRLVFFEHVAAPAGSGLRALQRFATPLTASLDRNCHLARDPVAAAKRAGFVTTSLDRYDVTGRVPGMAWPFVVYEGAVSDGGR</sequence>
<dbReference type="SUPFAM" id="SSF53335">
    <property type="entry name" value="S-adenosyl-L-methionine-dependent methyltransferases"/>
    <property type="match status" value="1"/>
</dbReference>
<dbReference type="InterPro" id="IPR052356">
    <property type="entry name" value="Thiol_S-MT"/>
</dbReference>
<organism evidence="2 3">
    <name type="scientific">Tersicoccus phoenicis</name>
    <dbReference type="NCBI Taxonomy" id="554083"/>
    <lineage>
        <taxon>Bacteria</taxon>
        <taxon>Bacillati</taxon>
        <taxon>Actinomycetota</taxon>
        <taxon>Actinomycetes</taxon>
        <taxon>Micrococcales</taxon>
        <taxon>Micrococcaceae</taxon>
        <taxon>Tersicoccus</taxon>
    </lineage>
</organism>
<proteinExistence type="predicted"/>
<name>A0A1R1LC86_9MICC</name>
<dbReference type="EMBL" id="MRDE01000036">
    <property type="protein sequence ID" value="OMH25125.1"/>
    <property type="molecule type" value="Genomic_DNA"/>
</dbReference>
<dbReference type="Proteomes" id="UP000187085">
    <property type="component" value="Unassembled WGS sequence"/>
</dbReference>
<dbReference type="AlphaFoldDB" id="A0A1R1LC86"/>
<dbReference type="PANTHER" id="PTHR45036">
    <property type="entry name" value="METHYLTRANSFERASE LIKE 7B"/>
    <property type="match status" value="1"/>
</dbReference>
<evidence type="ECO:0000313" key="3">
    <source>
        <dbReference type="Proteomes" id="UP000187085"/>
    </source>
</evidence>
<dbReference type="RefSeq" id="WP_076703360.1">
    <property type="nucleotide sequence ID" value="NZ_MRDE01000036.1"/>
</dbReference>
<gene>
    <name evidence="2" type="ORF">BKD30_06565</name>
</gene>
<dbReference type="InterPro" id="IPR013216">
    <property type="entry name" value="Methyltransf_11"/>
</dbReference>
<keyword evidence="3" id="KW-1185">Reference proteome</keyword>
<dbReference type="OrthoDB" id="65624at2"/>
<protein>
    <recommendedName>
        <fullName evidence="1">Methyltransferase type 11 domain-containing protein</fullName>
    </recommendedName>
</protein>
<dbReference type="PANTHER" id="PTHR45036:SF1">
    <property type="entry name" value="METHYLTRANSFERASE LIKE 7A"/>
    <property type="match status" value="1"/>
</dbReference>
<dbReference type="GO" id="GO:0008757">
    <property type="term" value="F:S-adenosylmethionine-dependent methyltransferase activity"/>
    <property type="evidence" value="ECO:0007669"/>
    <property type="project" value="InterPro"/>
</dbReference>
<evidence type="ECO:0000313" key="2">
    <source>
        <dbReference type="EMBL" id="OMH25125.1"/>
    </source>
</evidence>
<comment type="caution">
    <text evidence="2">The sequence shown here is derived from an EMBL/GenBank/DDBJ whole genome shotgun (WGS) entry which is preliminary data.</text>
</comment>
<dbReference type="Pfam" id="PF08241">
    <property type="entry name" value="Methyltransf_11"/>
    <property type="match status" value="1"/>
</dbReference>